<keyword evidence="2" id="KW-1185">Reference proteome</keyword>
<comment type="caution">
    <text evidence="1">The sequence shown here is derived from an EMBL/GenBank/DDBJ whole genome shotgun (WGS) entry which is preliminary data.</text>
</comment>
<name>A0A9W6U9M4_9STRA</name>
<accession>A0A9W6U9M4</accession>
<dbReference type="Proteomes" id="UP001165083">
    <property type="component" value="Unassembled WGS sequence"/>
</dbReference>
<gene>
    <name evidence="1" type="ORF">Plil01_001211900</name>
</gene>
<evidence type="ECO:0000313" key="1">
    <source>
        <dbReference type="EMBL" id="GMF28713.1"/>
    </source>
</evidence>
<evidence type="ECO:0000313" key="2">
    <source>
        <dbReference type="Proteomes" id="UP001165083"/>
    </source>
</evidence>
<organism evidence="1 2">
    <name type="scientific">Phytophthora lilii</name>
    <dbReference type="NCBI Taxonomy" id="2077276"/>
    <lineage>
        <taxon>Eukaryota</taxon>
        <taxon>Sar</taxon>
        <taxon>Stramenopiles</taxon>
        <taxon>Oomycota</taxon>
        <taxon>Peronosporomycetes</taxon>
        <taxon>Peronosporales</taxon>
        <taxon>Peronosporaceae</taxon>
        <taxon>Phytophthora</taxon>
    </lineage>
</organism>
<dbReference type="AlphaFoldDB" id="A0A9W6U9M4"/>
<proteinExistence type="predicted"/>
<dbReference type="EMBL" id="BSXW01000732">
    <property type="protein sequence ID" value="GMF28713.1"/>
    <property type="molecule type" value="Genomic_DNA"/>
</dbReference>
<protein>
    <submittedName>
        <fullName evidence="1">Unnamed protein product</fullName>
    </submittedName>
</protein>
<sequence length="142" mass="16225">MMLMAWVSMGLVDEMHHYTVIIGRSRALSTKDILANAMGTMTTMSLRYLYGRYQHSRRQKKTRTTFVQALGFKCIIALKSIVDFIASDTHDIMPQLENRQKQERSYSSRVDTNILASVGTNSASKRAHLQMFLSTVVENYNP</sequence>
<reference evidence="1" key="1">
    <citation type="submission" date="2023-04" db="EMBL/GenBank/DDBJ databases">
        <title>Phytophthora lilii NBRC 32176.</title>
        <authorList>
            <person name="Ichikawa N."/>
            <person name="Sato H."/>
            <person name="Tonouchi N."/>
        </authorList>
    </citation>
    <scope>NUCLEOTIDE SEQUENCE</scope>
    <source>
        <strain evidence="1">NBRC 32176</strain>
    </source>
</reference>